<keyword evidence="1" id="KW-0472">Membrane</keyword>
<gene>
    <name evidence="2" type="ORF">FWK35_00018209</name>
</gene>
<dbReference type="EMBL" id="VUJU01000463">
    <property type="protein sequence ID" value="KAF0770229.1"/>
    <property type="molecule type" value="Genomic_DNA"/>
</dbReference>
<comment type="caution">
    <text evidence="2">The sequence shown here is derived from an EMBL/GenBank/DDBJ whole genome shotgun (WGS) entry which is preliminary data.</text>
</comment>
<evidence type="ECO:0000313" key="3">
    <source>
        <dbReference type="Proteomes" id="UP000478052"/>
    </source>
</evidence>
<dbReference type="Proteomes" id="UP000478052">
    <property type="component" value="Unassembled WGS sequence"/>
</dbReference>
<name>A0A6G0ZH92_APHCR</name>
<proteinExistence type="predicted"/>
<keyword evidence="1" id="KW-1133">Transmembrane helix</keyword>
<protein>
    <submittedName>
        <fullName evidence="2">Uncharacterized protein</fullName>
    </submittedName>
</protein>
<organism evidence="2 3">
    <name type="scientific">Aphis craccivora</name>
    <name type="common">Cowpea aphid</name>
    <dbReference type="NCBI Taxonomy" id="307492"/>
    <lineage>
        <taxon>Eukaryota</taxon>
        <taxon>Metazoa</taxon>
        <taxon>Ecdysozoa</taxon>
        <taxon>Arthropoda</taxon>
        <taxon>Hexapoda</taxon>
        <taxon>Insecta</taxon>
        <taxon>Pterygota</taxon>
        <taxon>Neoptera</taxon>
        <taxon>Paraneoptera</taxon>
        <taxon>Hemiptera</taxon>
        <taxon>Sternorrhyncha</taxon>
        <taxon>Aphidomorpha</taxon>
        <taxon>Aphidoidea</taxon>
        <taxon>Aphididae</taxon>
        <taxon>Aphidini</taxon>
        <taxon>Aphis</taxon>
        <taxon>Aphis</taxon>
    </lineage>
</organism>
<evidence type="ECO:0000313" key="2">
    <source>
        <dbReference type="EMBL" id="KAF0770229.1"/>
    </source>
</evidence>
<evidence type="ECO:0000256" key="1">
    <source>
        <dbReference type="SAM" id="Phobius"/>
    </source>
</evidence>
<sequence length="107" mass="12295">MGFADEGFTSRDDDYSFHIVRTTACSAARLSRVTPITRAYIKTIARLQFIIIIIIIIIIFRRVIDRFGLYHCDRAASSSSCFFIFYGRLCSRIHDTRGAGYIIYPTQ</sequence>
<keyword evidence="1" id="KW-0812">Transmembrane</keyword>
<keyword evidence="3" id="KW-1185">Reference proteome</keyword>
<feature type="transmembrane region" description="Helical" evidence="1">
    <location>
        <begin position="39"/>
        <end position="60"/>
    </location>
</feature>
<accession>A0A6G0ZH92</accession>
<reference evidence="2 3" key="1">
    <citation type="submission" date="2019-08" db="EMBL/GenBank/DDBJ databases">
        <title>Whole genome of Aphis craccivora.</title>
        <authorList>
            <person name="Voronova N.V."/>
            <person name="Shulinski R.S."/>
            <person name="Bandarenka Y.V."/>
            <person name="Zhorov D.G."/>
            <person name="Warner D."/>
        </authorList>
    </citation>
    <scope>NUCLEOTIDE SEQUENCE [LARGE SCALE GENOMIC DNA]</scope>
    <source>
        <strain evidence="2">180601</strain>
        <tissue evidence="2">Whole Body</tissue>
    </source>
</reference>
<dbReference type="AlphaFoldDB" id="A0A6G0ZH92"/>